<dbReference type="OrthoDB" id="10264544at2759"/>
<dbReference type="EMBL" id="CP097508">
    <property type="protein sequence ID" value="URE09722.1"/>
    <property type="molecule type" value="Genomic_DNA"/>
</dbReference>
<keyword evidence="3" id="KW-1185">Reference proteome</keyword>
<gene>
    <name evidence="2" type="ORF">MUK42_29777</name>
</gene>
<dbReference type="AlphaFoldDB" id="A0A9E7GBR9"/>
<evidence type="ECO:0000313" key="3">
    <source>
        <dbReference type="Proteomes" id="UP001055439"/>
    </source>
</evidence>
<reference evidence="2" key="1">
    <citation type="submission" date="2022-05" db="EMBL/GenBank/DDBJ databases">
        <title>The Musa troglodytarum L. genome provides insights into the mechanism of non-climacteric behaviour and enrichment of carotenoids.</title>
        <authorList>
            <person name="Wang J."/>
        </authorList>
    </citation>
    <scope>NUCLEOTIDE SEQUENCE</scope>
    <source>
        <tissue evidence="2">Leaf</tissue>
    </source>
</reference>
<dbReference type="Proteomes" id="UP001055439">
    <property type="component" value="Chromosome 6"/>
</dbReference>
<evidence type="ECO:0000256" key="1">
    <source>
        <dbReference type="SAM" id="SignalP"/>
    </source>
</evidence>
<name>A0A9E7GBR9_9LILI</name>
<accession>A0A9E7GBR9</accession>
<protein>
    <submittedName>
        <fullName evidence="2">Uncharacterized protein</fullName>
    </submittedName>
</protein>
<sequence length="73" mass="8606">MRKSLVRKQMALLTAVLVWQGSAARKVFVDVGVPHYWDLAINCWEELFQFEDRSLIAVLFFIDRSLQLISCWF</sequence>
<feature type="signal peptide" evidence="1">
    <location>
        <begin position="1"/>
        <end position="24"/>
    </location>
</feature>
<organism evidence="2 3">
    <name type="scientific">Musa troglodytarum</name>
    <name type="common">fe'i banana</name>
    <dbReference type="NCBI Taxonomy" id="320322"/>
    <lineage>
        <taxon>Eukaryota</taxon>
        <taxon>Viridiplantae</taxon>
        <taxon>Streptophyta</taxon>
        <taxon>Embryophyta</taxon>
        <taxon>Tracheophyta</taxon>
        <taxon>Spermatophyta</taxon>
        <taxon>Magnoliopsida</taxon>
        <taxon>Liliopsida</taxon>
        <taxon>Zingiberales</taxon>
        <taxon>Musaceae</taxon>
        <taxon>Musa</taxon>
    </lineage>
</organism>
<proteinExistence type="predicted"/>
<feature type="chain" id="PRO_5038877976" evidence="1">
    <location>
        <begin position="25"/>
        <end position="73"/>
    </location>
</feature>
<evidence type="ECO:0000313" key="2">
    <source>
        <dbReference type="EMBL" id="URE09722.1"/>
    </source>
</evidence>
<keyword evidence="1" id="KW-0732">Signal</keyword>